<feature type="region of interest" description="Disordered" evidence="1">
    <location>
        <begin position="1"/>
        <end position="97"/>
    </location>
</feature>
<dbReference type="KEGG" id="cgv:CGLAU_04260"/>
<dbReference type="Proteomes" id="UP000217209">
    <property type="component" value="Chromosome"/>
</dbReference>
<protein>
    <submittedName>
        <fullName evidence="2">Uncharacterized protein</fullName>
    </submittedName>
</protein>
<evidence type="ECO:0000313" key="2">
    <source>
        <dbReference type="EMBL" id="AQQ14826.1"/>
    </source>
</evidence>
<organism evidence="2 3">
    <name type="scientific">Corynebacterium glaucum</name>
    <dbReference type="NCBI Taxonomy" id="187491"/>
    <lineage>
        <taxon>Bacteria</taxon>
        <taxon>Bacillati</taxon>
        <taxon>Actinomycetota</taxon>
        <taxon>Actinomycetes</taxon>
        <taxon>Mycobacteriales</taxon>
        <taxon>Corynebacteriaceae</taxon>
        <taxon>Corynebacterium</taxon>
    </lineage>
</organism>
<feature type="compositionally biased region" description="Basic and acidic residues" evidence="1">
    <location>
        <begin position="73"/>
        <end position="86"/>
    </location>
</feature>
<evidence type="ECO:0000313" key="3">
    <source>
        <dbReference type="Proteomes" id="UP000217209"/>
    </source>
</evidence>
<sequence length="97" mass="10399">MAGYVATVSRSDSNSKREQEGEEDKALAASGDRPDAGSSDADSEDDRKDEKVVSSSADDTPPRAASQNANADPDSRDVSPLRRFMERTLGWSPNPGR</sequence>
<accession>A0A1Q2HVE0</accession>
<keyword evidence="3" id="KW-1185">Reference proteome</keyword>
<evidence type="ECO:0000256" key="1">
    <source>
        <dbReference type="SAM" id="MobiDB-lite"/>
    </source>
</evidence>
<dbReference type="EMBL" id="CP019688">
    <property type="protein sequence ID" value="AQQ14826.1"/>
    <property type="molecule type" value="Genomic_DNA"/>
</dbReference>
<name>A0A1Q2HVE0_9CORY</name>
<gene>
    <name evidence="2" type="ORF">CGLAU_04260</name>
</gene>
<proteinExistence type="predicted"/>
<reference evidence="2 3" key="1">
    <citation type="submission" date="2016-12" db="EMBL/GenBank/DDBJ databases">
        <authorList>
            <person name="Song W.-J."/>
            <person name="Kurnit D.M."/>
        </authorList>
    </citation>
    <scope>NUCLEOTIDE SEQUENCE [LARGE SCALE GENOMIC DNA]</scope>
    <source>
        <strain evidence="2 3">DSM 30827</strain>
    </source>
</reference>
<dbReference type="AlphaFoldDB" id="A0A1Q2HVE0"/>